<dbReference type="PROSITE" id="PS51465">
    <property type="entry name" value="KAZAL_2"/>
    <property type="match status" value="1"/>
</dbReference>
<evidence type="ECO:0000256" key="7">
    <source>
        <dbReference type="ARBA" id="ARBA00023157"/>
    </source>
</evidence>
<dbReference type="PROSITE" id="PS50850">
    <property type="entry name" value="MFS"/>
    <property type="match status" value="1"/>
</dbReference>
<dbReference type="RefSeq" id="XP_022242597.1">
    <property type="nucleotide sequence ID" value="XM_022386889.1"/>
</dbReference>
<feature type="domain" description="Kazal-like" evidence="10">
    <location>
        <begin position="482"/>
        <end position="537"/>
    </location>
</feature>
<dbReference type="SUPFAM" id="SSF100895">
    <property type="entry name" value="Kazal-type serine protease inhibitors"/>
    <property type="match status" value="1"/>
</dbReference>
<proteinExistence type="inferred from homology"/>
<comment type="subcellular location">
    <subcellularLocation>
        <location evidence="1 8">Cell membrane</location>
        <topology evidence="1 8">Multi-pass membrane protein</topology>
    </subcellularLocation>
</comment>
<evidence type="ECO:0000259" key="10">
    <source>
        <dbReference type="PROSITE" id="PS51465"/>
    </source>
</evidence>
<comment type="similarity">
    <text evidence="2 8">Belongs to the organo anion transporter (TC 2.A.60) family.</text>
</comment>
<evidence type="ECO:0000256" key="2">
    <source>
        <dbReference type="ARBA" id="ARBA00009657"/>
    </source>
</evidence>
<evidence type="ECO:0000313" key="14">
    <source>
        <dbReference type="RefSeq" id="XP_022242601.1"/>
    </source>
</evidence>
<dbReference type="NCBIfam" id="TIGR00805">
    <property type="entry name" value="oat"/>
    <property type="match status" value="1"/>
</dbReference>
<keyword evidence="8" id="KW-0813">Transport</keyword>
<dbReference type="InterPro" id="IPR020846">
    <property type="entry name" value="MFS_dom"/>
</dbReference>
<feature type="transmembrane region" description="Helical" evidence="8">
    <location>
        <begin position="294"/>
        <end position="320"/>
    </location>
</feature>
<feature type="transmembrane region" description="Helical" evidence="8">
    <location>
        <begin position="85"/>
        <end position="105"/>
    </location>
</feature>
<sequence>MEREDSSLPCGDSWVGPIHVSRSQEPLVADGLHHSETVTLHPEVMSEGSDKLQACDTLNANDQGGPCGWFGIHPLCLQRFRTPRWVLFWICWAGALQGLIVNGFVNVVITTIERRFNLKSRESGLIAGCYDIASFLCLIPVSYLGGTRNKPHIIGGGVLVLALGSFVFSLPHFLSDTYTFSKEAQDVCNLNYNWTNCNNNVSYGLSYYKYVFFLGQLLHGAGASPFYTLGCTYLDENVSTKMSSVYLGIYYTMAIIGPALGYILGGQFLEIYTDIGVDPAEHGLTSASSVWVGAWWLGFLFAAGVGFLVAIPIGAFPKLLPGYYTIQSRKVSEMHGKLKDSEVSQSGFGNSIADLPASLKILLINPTFVFLSLAGASEGMILSGLATFLPKVIESQFSVAASAAALLVGMVTVPGAGGGTFFGGYLVKKFNLRCASIIRMCLLFSVICLTMCTVFFIHCPNPRFAGVDTPVTNTTPFKRDVVSFKADCNAQCDCPTERYNPVCGTDNVIYFSPCFAGCQSFHHLADTKVYENCTCVEGPGRNETIKDSTVVIQAVREKCPNSCTLMPLFLVMIFFAMLFTFLVSMPSLSATLRCVAESQKSFALGIQWITVRLLGTIPGPVLFGSLIDLSCDVWQEDCSGQGACLVYDNKRMNIHLLIITCVLKILSALFFFLAWFLYRPPQDVLDSNPQEMREITPEKSLPTVTQILQTPEINGVNAPNSDVISNGVASHL</sequence>
<accession>A0ABM1SG42</accession>
<gene>
    <name evidence="12 13 14" type="primary">LOC106460006</name>
</gene>
<organism evidence="11 13">
    <name type="scientific">Limulus polyphemus</name>
    <name type="common">Atlantic horseshoe crab</name>
    <dbReference type="NCBI Taxonomy" id="6850"/>
    <lineage>
        <taxon>Eukaryota</taxon>
        <taxon>Metazoa</taxon>
        <taxon>Ecdysozoa</taxon>
        <taxon>Arthropoda</taxon>
        <taxon>Chelicerata</taxon>
        <taxon>Merostomata</taxon>
        <taxon>Xiphosura</taxon>
        <taxon>Limulidae</taxon>
        <taxon>Limulus</taxon>
    </lineage>
</organism>
<feature type="transmembrane region" description="Helical" evidence="8">
    <location>
        <begin position="565"/>
        <end position="583"/>
    </location>
</feature>
<reference evidence="12 13" key="1">
    <citation type="submission" date="2025-05" db="UniProtKB">
        <authorList>
            <consortium name="RefSeq"/>
        </authorList>
    </citation>
    <scope>IDENTIFICATION</scope>
    <source>
        <tissue evidence="12 13">Muscle</tissue>
    </source>
</reference>
<dbReference type="SUPFAM" id="SSF103473">
    <property type="entry name" value="MFS general substrate transporter"/>
    <property type="match status" value="1"/>
</dbReference>
<evidence type="ECO:0000256" key="8">
    <source>
        <dbReference type="RuleBase" id="RU362056"/>
    </source>
</evidence>
<feature type="transmembrane region" description="Helical" evidence="8">
    <location>
        <begin position="210"/>
        <end position="233"/>
    </location>
</feature>
<evidence type="ECO:0000256" key="5">
    <source>
        <dbReference type="ARBA" id="ARBA00022989"/>
    </source>
</evidence>
<keyword evidence="7" id="KW-1015">Disulfide bond</keyword>
<dbReference type="GeneID" id="106460006"/>
<dbReference type="Gene3D" id="3.30.60.30">
    <property type="match status" value="1"/>
</dbReference>
<evidence type="ECO:0000313" key="13">
    <source>
        <dbReference type="RefSeq" id="XP_022242597.1"/>
    </source>
</evidence>
<keyword evidence="5 8" id="KW-1133">Transmembrane helix</keyword>
<dbReference type="InterPro" id="IPR004156">
    <property type="entry name" value="OATP"/>
</dbReference>
<feature type="transmembrane region" description="Helical" evidence="8">
    <location>
        <begin position="153"/>
        <end position="174"/>
    </location>
</feature>
<evidence type="ECO:0000313" key="11">
    <source>
        <dbReference type="Proteomes" id="UP000694941"/>
    </source>
</evidence>
<dbReference type="RefSeq" id="XP_013775144.1">
    <property type="nucleotide sequence ID" value="XM_013919690.2"/>
</dbReference>
<feature type="transmembrane region" description="Helical" evidence="8">
    <location>
        <begin position="437"/>
        <end position="457"/>
    </location>
</feature>
<evidence type="ECO:0000256" key="4">
    <source>
        <dbReference type="ARBA" id="ARBA00022692"/>
    </source>
</evidence>
<evidence type="ECO:0000313" key="12">
    <source>
        <dbReference type="RefSeq" id="XP_013775144.1"/>
    </source>
</evidence>
<keyword evidence="4 8" id="KW-0812">Transmembrane</keyword>
<keyword evidence="3" id="KW-1003">Cell membrane</keyword>
<dbReference type="PANTHER" id="PTHR11388:SF100">
    <property type="entry name" value="SOLUTE CARRIER ORGANIC ANION TRANSPORTER FAMILY MEMBER 4A1"/>
    <property type="match status" value="1"/>
</dbReference>
<comment type="caution">
    <text evidence="8">Lacks conserved residue(s) required for the propagation of feature annotation.</text>
</comment>
<feature type="transmembrane region" description="Helical" evidence="8">
    <location>
        <begin position="368"/>
        <end position="389"/>
    </location>
</feature>
<protein>
    <recommendedName>
        <fullName evidence="8">Solute carrier organic anion transporter family member</fullName>
    </recommendedName>
</protein>
<dbReference type="PANTHER" id="PTHR11388">
    <property type="entry name" value="ORGANIC ANION TRANSPORTER"/>
    <property type="match status" value="1"/>
</dbReference>
<name>A0ABM1SG42_LIMPO</name>
<evidence type="ECO:0000256" key="6">
    <source>
        <dbReference type="ARBA" id="ARBA00023136"/>
    </source>
</evidence>
<evidence type="ECO:0000256" key="3">
    <source>
        <dbReference type="ARBA" id="ARBA00022475"/>
    </source>
</evidence>
<dbReference type="Pfam" id="PF07648">
    <property type="entry name" value="Kazal_2"/>
    <property type="match status" value="1"/>
</dbReference>
<feature type="transmembrane region" description="Helical" evidence="8">
    <location>
        <begin position="401"/>
        <end position="425"/>
    </location>
</feature>
<feature type="transmembrane region" description="Helical" evidence="8">
    <location>
        <begin position="245"/>
        <end position="264"/>
    </location>
</feature>
<keyword evidence="8" id="KW-0406">Ion transport</keyword>
<keyword evidence="11" id="KW-1185">Reference proteome</keyword>
<keyword evidence="6 8" id="KW-0472">Membrane</keyword>
<evidence type="ECO:0000259" key="9">
    <source>
        <dbReference type="PROSITE" id="PS50850"/>
    </source>
</evidence>
<dbReference type="Gene3D" id="1.20.1250.20">
    <property type="entry name" value="MFS general substrate transporter like domains"/>
    <property type="match status" value="1"/>
</dbReference>
<dbReference type="InterPro" id="IPR002350">
    <property type="entry name" value="Kazal_dom"/>
</dbReference>
<dbReference type="InterPro" id="IPR036259">
    <property type="entry name" value="MFS_trans_sf"/>
</dbReference>
<dbReference type="Proteomes" id="UP000694941">
    <property type="component" value="Unplaced"/>
</dbReference>
<dbReference type="RefSeq" id="XP_022242601.1">
    <property type="nucleotide sequence ID" value="XM_022386893.1"/>
</dbReference>
<dbReference type="InterPro" id="IPR036058">
    <property type="entry name" value="Kazal_dom_sf"/>
</dbReference>
<feature type="transmembrane region" description="Helical" evidence="8">
    <location>
        <begin position="125"/>
        <end position="146"/>
    </location>
</feature>
<evidence type="ECO:0000256" key="1">
    <source>
        <dbReference type="ARBA" id="ARBA00004651"/>
    </source>
</evidence>
<dbReference type="Pfam" id="PF03137">
    <property type="entry name" value="OATP"/>
    <property type="match status" value="1"/>
</dbReference>
<feature type="domain" description="Major facilitator superfamily (MFS) profile" evidence="9">
    <location>
        <begin position="86"/>
        <end position="679"/>
    </location>
</feature>
<dbReference type="CDD" id="cd17403">
    <property type="entry name" value="MFS_SLCO4_OATP4"/>
    <property type="match status" value="1"/>
</dbReference>
<feature type="transmembrane region" description="Helical" evidence="8">
    <location>
        <begin position="656"/>
        <end position="678"/>
    </location>
</feature>